<proteinExistence type="predicted"/>
<sequence>MTLFTSSTSDFRILLCGLLQGGGDGETTLAVEVGNQRRREKLRTLGGVCGATDHFACFTMAHGANASASCLWLCLL</sequence>
<accession>Q6ZAE2</accession>
<protein>
    <submittedName>
        <fullName evidence="1">Uncharacterized protein</fullName>
    </submittedName>
</protein>
<dbReference type="AlphaFoldDB" id="Q6ZAE2"/>
<gene>
    <name evidence="1" type="primary">P0410E02.3</name>
</gene>
<dbReference type="Proteomes" id="UP000000763">
    <property type="component" value="Chromosome 8"/>
</dbReference>
<dbReference type="EMBL" id="AP004663">
    <property type="protein sequence ID" value="BAD03358.1"/>
    <property type="molecule type" value="Genomic_DNA"/>
</dbReference>
<organism evidence="1 2">
    <name type="scientific">Oryza sativa subsp. japonica</name>
    <name type="common">Rice</name>
    <dbReference type="NCBI Taxonomy" id="39947"/>
    <lineage>
        <taxon>Eukaryota</taxon>
        <taxon>Viridiplantae</taxon>
        <taxon>Streptophyta</taxon>
        <taxon>Embryophyta</taxon>
        <taxon>Tracheophyta</taxon>
        <taxon>Spermatophyta</taxon>
        <taxon>Magnoliopsida</taxon>
        <taxon>Liliopsida</taxon>
        <taxon>Poales</taxon>
        <taxon>Poaceae</taxon>
        <taxon>BOP clade</taxon>
        <taxon>Oryzoideae</taxon>
        <taxon>Oryzeae</taxon>
        <taxon>Oryzinae</taxon>
        <taxon>Oryza</taxon>
        <taxon>Oryza sativa</taxon>
    </lineage>
</organism>
<reference evidence="2" key="1">
    <citation type="journal article" date="2005" name="Nature">
        <title>The map-based sequence of the rice genome.</title>
        <authorList>
            <consortium name="International rice genome sequencing project (IRGSP)"/>
            <person name="Matsumoto T."/>
            <person name="Wu J."/>
            <person name="Kanamori H."/>
            <person name="Katayose Y."/>
            <person name="Fujisawa M."/>
            <person name="Namiki N."/>
            <person name="Mizuno H."/>
            <person name="Yamamoto K."/>
            <person name="Antonio B.A."/>
            <person name="Baba T."/>
            <person name="Sakata K."/>
            <person name="Nagamura Y."/>
            <person name="Aoki H."/>
            <person name="Arikawa K."/>
            <person name="Arita K."/>
            <person name="Bito T."/>
            <person name="Chiden Y."/>
            <person name="Fujitsuka N."/>
            <person name="Fukunaka R."/>
            <person name="Hamada M."/>
            <person name="Harada C."/>
            <person name="Hayashi A."/>
            <person name="Hijishita S."/>
            <person name="Honda M."/>
            <person name="Hosokawa S."/>
            <person name="Ichikawa Y."/>
            <person name="Idonuma A."/>
            <person name="Iijima M."/>
            <person name="Ikeda M."/>
            <person name="Ikeno M."/>
            <person name="Ito K."/>
            <person name="Ito S."/>
            <person name="Ito T."/>
            <person name="Ito Y."/>
            <person name="Ito Y."/>
            <person name="Iwabuchi A."/>
            <person name="Kamiya K."/>
            <person name="Karasawa W."/>
            <person name="Kurita K."/>
            <person name="Katagiri S."/>
            <person name="Kikuta A."/>
            <person name="Kobayashi H."/>
            <person name="Kobayashi N."/>
            <person name="Machita K."/>
            <person name="Maehara T."/>
            <person name="Masukawa M."/>
            <person name="Mizubayashi T."/>
            <person name="Mukai Y."/>
            <person name="Nagasaki H."/>
            <person name="Nagata Y."/>
            <person name="Naito S."/>
            <person name="Nakashima M."/>
            <person name="Nakama Y."/>
            <person name="Nakamichi Y."/>
            <person name="Nakamura M."/>
            <person name="Meguro A."/>
            <person name="Negishi M."/>
            <person name="Ohta I."/>
            <person name="Ohta T."/>
            <person name="Okamoto M."/>
            <person name="Ono N."/>
            <person name="Saji S."/>
            <person name="Sakaguchi M."/>
            <person name="Sakai K."/>
            <person name="Shibata M."/>
            <person name="Shimokawa T."/>
            <person name="Song J."/>
            <person name="Takazaki Y."/>
            <person name="Terasawa K."/>
            <person name="Tsugane M."/>
            <person name="Tsuji K."/>
            <person name="Ueda S."/>
            <person name="Waki K."/>
            <person name="Yamagata H."/>
            <person name="Yamamoto M."/>
            <person name="Yamamoto S."/>
            <person name="Yamane H."/>
            <person name="Yoshiki S."/>
            <person name="Yoshihara R."/>
            <person name="Yukawa K."/>
            <person name="Zhong H."/>
            <person name="Yano M."/>
            <person name="Yuan Q."/>
            <person name="Ouyang S."/>
            <person name="Liu J."/>
            <person name="Jones K.M."/>
            <person name="Gansberger K."/>
            <person name="Moffat K."/>
            <person name="Hill J."/>
            <person name="Bera J."/>
            <person name="Fadrosh D."/>
            <person name="Jin S."/>
            <person name="Johri S."/>
            <person name="Kim M."/>
            <person name="Overton L."/>
            <person name="Reardon M."/>
            <person name="Tsitrin T."/>
            <person name="Vuong H."/>
            <person name="Weaver B."/>
            <person name="Ciecko A."/>
            <person name="Tallon L."/>
            <person name="Jackson J."/>
            <person name="Pai G."/>
            <person name="Aken S.V."/>
            <person name="Utterback T."/>
            <person name="Reidmuller S."/>
            <person name="Feldblyum T."/>
            <person name="Hsiao J."/>
            <person name="Zismann V."/>
            <person name="Iobst S."/>
            <person name="de Vazeille A.R."/>
            <person name="Buell C.R."/>
            <person name="Ying K."/>
            <person name="Li Y."/>
            <person name="Lu T."/>
            <person name="Huang Y."/>
            <person name="Zhao Q."/>
            <person name="Feng Q."/>
            <person name="Zhang L."/>
            <person name="Zhu J."/>
            <person name="Weng Q."/>
            <person name="Mu J."/>
            <person name="Lu Y."/>
            <person name="Fan D."/>
            <person name="Liu Y."/>
            <person name="Guan J."/>
            <person name="Zhang Y."/>
            <person name="Yu S."/>
            <person name="Liu X."/>
            <person name="Zhang Y."/>
            <person name="Hong G."/>
            <person name="Han B."/>
            <person name="Choisne N."/>
            <person name="Demange N."/>
            <person name="Orjeda G."/>
            <person name="Samain S."/>
            <person name="Cattolico L."/>
            <person name="Pelletier E."/>
            <person name="Couloux A."/>
            <person name="Segurens B."/>
            <person name="Wincker P."/>
            <person name="D'Hont A."/>
            <person name="Scarpelli C."/>
            <person name="Weissenbach J."/>
            <person name="Salanoubat M."/>
            <person name="Quetier F."/>
            <person name="Yu Y."/>
            <person name="Kim H.R."/>
            <person name="Rambo T."/>
            <person name="Currie J."/>
            <person name="Collura K."/>
            <person name="Luo M."/>
            <person name="Yang T."/>
            <person name="Ammiraju J.S.S."/>
            <person name="Engler F."/>
            <person name="Soderlund C."/>
            <person name="Wing R.A."/>
            <person name="Palmer L.E."/>
            <person name="de la Bastide M."/>
            <person name="Spiegel L."/>
            <person name="Nascimento L."/>
            <person name="Zutavern T."/>
            <person name="O'Shaughnessy A."/>
            <person name="Dike S."/>
            <person name="Dedhia N."/>
            <person name="Preston R."/>
            <person name="Balija V."/>
            <person name="McCombie W.R."/>
            <person name="Chow T."/>
            <person name="Chen H."/>
            <person name="Chung M."/>
            <person name="Chen C."/>
            <person name="Shaw J."/>
            <person name="Wu H."/>
            <person name="Hsiao K."/>
            <person name="Chao Y."/>
            <person name="Chu M."/>
            <person name="Cheng C."/>
            <person name="Hour A."/>
            <person name="Lee P."/>
            <person name="Lin S."/>
            <person name="Lin Y."/>
            <person name="Liou J."/>
            <person name="Liu S."/>
            <person name="Hsing Y."/>
            <person name="Raghuvanshi S."/>
            <person name="Mohanty A."/>
            <person name="Bharti A.K."/>
            <person name="Gaur A."/>
            <person name="Gupta V."/>
            <person name="Kumar D."/>
            <person name="Ravi V."/>
            <person name="Vij S."/>
            <person name="Kapur A."/>
            <person name="Khurana P."/>
            <person name="Khurana P."/>
            <person name="Khurana J.P."/>
            <person name="Tyagi A.K."/>
            <person name="Gaikwad K."/>
            <person name="Singh A."/>
            <person name="Dalal V."/>
            <person name="Srivastava S."/>
            <person name="Dixit A."/>
            <person name="Pal A.K."/>
            <person name="Ghazi I.A."/>
            <person name="Yadav M."/>
            <person name="Pandit A."/>
            <person name="Bhargava A."/>
            <person name="Sureshbabu K."/>
            <person name="Batra K."/>
            <person name="Sharma T.R."/>
            <person name="Mohapatra T."/>
            <person name="Singh N.K."/>
            <person name="Messing J."/>
            <person name="Nelson A.B."/>
            <person name="Fuks G."/>
            <person name="Kavchok S."/>
            <person name="Keizer G."/>
            <person name="Linton E."/>
            <person name="Llaca V."/>
            <person name="Song R."/>
            <person name="Tanyolac B."/>
            <person name="Young S."/>
            <person name="Ho-Il K."/>
            <person name="Hahn J.H."/>
            <person name="Sangsakoo G."/>
            <person name="Vanavichit A."/>
            <person name="de Mattos Luiz.A.T."/>
            <person name="Zimmer P.D."/>
            <person name="Malone G."/>
            <person name="Dellagostin O."/>
            <person name="de Oliveira A.C."/>
            <person name="Bevan M."/>
            <person name="Bancroft I."/>
            <person name="Minx P."/>
            <person name="Cordum H."/>
            <person name="Wilson R."/>
            <person name="Cheng Z."/>
            <person name="Jin W."/>
            <person name="Jiang J."/>
            <person name="Leong S.A."/>
            <person name="Iwama H."/>
            <person name="Gojobori T."/>
            <person name="Itoh T."/>
            <person name="Niimura Y."/>
            <person name="Fujii Y."/>
            <person name="Habara T."/>
            <person name="Sakai H."/>
            <person name="Sato Y."/>
            <person name="Wilson G."/>
            <person name="Kumar K."/>
            <person name="McCouch S."/>
            <person name="Juretic N."/>
            <person name="Hoen D."/>
            <person name="Wright S."/>
            <person name="Bruskiewich R."/>
            <person name="Bureau T."/>
            <person name="Miyao A."/>
            <person name="Hirochika H."/>
            <person name="Nishikawa T."/>
            <person name="Kadowaki K."/>
            <person name="Sugiura M."/>
            <person name="Burr B."/>
            <person name="Sasaki T."/>
        </authorList>
    </citation>
    <scope>NUCLEOTIDE SEQUENCE [LARGE SCALE GENOMIC DNA]</scope>
    <source>
        <strain evidence="2">cv. Nipponbare</strain>
    </source>
</reference>
<evidence type="ECO:0000313" key="1">
    <source>
        <dbReference type="EMBL" id="BAD03358.1"/>
    </source>
</evidence>
<reference evidence="2" key="2">
    <citation type="journal article" date="2008" name="Nucleic Acids Res.">
        <title>The rice annotation project database (RAP-DB): 2008 update.</title>
        <authorList>
            <consortium name="The rice annotation project (RAP)"/>
        </authorList>
    </citation>
    <scope>GENOME REANNOTATION</scope>
    <source>
        <strain evidence="2">cv. Nipponbare</strain>
    </source>
</reference>
<evidence type="ECO:0000313" key="2">
    <source>
        <dbReference type="Proteomes" id="UP000000763"/>
    </source>
</evidence>
<name>Q6ZAE2_ORYSJ</name>